<reference evidence="2 3" key="1">
    <citation type="submission" date="2020-05" db="EMBL/GenBank/DDBJ databases">
        <title>Vigna angularis (adzuki bean) Var. LongXiaoDou No. 4 denovo assembly.</title>
        <authorList>
            <person name="Xiang H."/>
        </authorList>
    </citation>
    <scope>NUCLEOTIDE SEQUENCE [LARGE SCALE GENOMIC DNA]</scope>
    <source>
        <tissue evidence="2">Leaf</tissue>
    </source>
</reference>
<dbReference type="Proteomes" id="UP000743370">
    <property type="component" value="Unassembled WGS sequence"/>
</dbReference>
<dbReference type="InterPro" id="IPR005735">
    <property type="entry name" value="Znf_LSD1"/>
</dbReference>
<sequence length="138" mass="15133">MLEHLECAQSQLVCSGCRNLLMYPVGATSVCCAVCNAVTAVPPPAKSETLMCDRHRNGPVSLRRLPYSTHVHPRSDKCAMFLLSHGQSSVGSKSGGTCQLWELQDATHVPIWSKIREMCSLQFCNISWGQCNLLSLPN</sequence>
<dbReference type="AlphaFoldDB" id="A0A8T0L8Y9"/>
<gene>
    <name evidence="2" type="ORF">HKW66_Vig0033010</name>
</gene>
<dbReference type="Pfam" id="PF06943">
    <property type="entry name" value="zf-LSD1"/>
    <property type="match status" value="1"/>
</dbReference>
<organism evidence="2 3">
    <name type="scientific">Phaseolus angularis</name>
    <name type="common">Azuki bean</name>
    <name type="synonym">Vigna angularis</name>
    <dbReference type="NCBI Taxonomy" id="3914"/>
    <lineage>
        <taxon>Eukaryota</taxon>
        <taxon>Viridiplantae</taxon>
        <taxon>Streptophyta</taxon>
        <taxon>Embryophyta</taxon>
        <taxon>Tracheophyta</taxon>
        <taxon>Spermatophyta</taxon>
        <taxon>Magnoliopsida</taxon>
        <taxon>eudicotyledons</taxon>
        <taxon>Gunneridae</taxon>
        <taxon>Pentapetalae</taxon>
        <taxon>rosids</taxon>
        <taxon>fabids</taxon>
        <taxon>Fabales</taxon>
        <taxon>Fabaceae</taxon>
        <taxon>Papilionoideae</taxon>
        <taxon>50 kb inversion clade</taxon>
        <taxon>NPAAA clade</taxon>
        <taxon>indigoferoid/millettioid clade</taxon>
        <taxon>Phaseoleae</taxon>
        <taxon>Vigna</taxon>
    </lineage>
</organism>
<comment type="caution">
    <text evidence="2">The sequence shown here is derived from an EMBL/GenBank/DDBJ whole genome shotgun (WGS) entry which is preliminary data.</text>
</comment>
<evidence type="ECO:0000313" key="3">
    <source>
        <dbReference type="Proteomes" id="UP000743370"/>
    </source>
</evidence>
<feature type="domain" description="Zinc finger LSD1-type" evidence="1">
    <location>
        <begin position="14"/>
        <end position="38"/>
    </location>
</feature>
<protein>
    <submittedName>
        <fullName evidence="2">Protein LOL1 Protein LSD ONE LIKE 1</fullName>
    </submittedName>
</protein>
<proteinExistence type="predicted"/>
<evidence type="ECO:0000259" key="1">
    <source>
        <dbReference type="Pfam" id="PF06943"/>
    </source>
</evidence>
<accession>A0A8T0L8Y9</accession>
<evidence type="ECO:0000313" key="2">
    <source>
        <dbReference type="EMBL" id="KAG2408479.1"/>
    </source>
</evidence>
<dbReference type="EMBL" id="JABFOF010000001">
    <property type="protein sequence ID" value="KAG2408479.1"/>
    <property type="molecule type" value="Genomic_DNA"/>
</dbReference>
<dbReference type="NCBIfam" id="TIGR01053">
    <property type="entry name" value="LSD1"/>
    <property type="match status" value="1"/>
</dbReference>
<name>A0A8T0L8Y9_PHAAN</name>